<dbReference type="HAMAP" id="MF_02065">
    <property type="entry name" value="MltG"/>
    <property type="match status" value="1"/>
</dbReference>
<evidence type="ECO:0000256" key="1">
    <source>
        <dbReference type="ARBA" id="ARBA00022475"/>
    </source>
</evidence>
<evidence type="ECO:0000256" key="2">
    <source>
        <dbReference type="ARBA" id="ARBA00022692"/>
    </source>
</evidence>
<gene>
    <name evidence="7 8" type="primary">mltG</name>
    <name evidence="8" type="ORF">IEO70_14495</name>
</gene>
<feature type="site" description="Important for catalytic activity" evidence="7">
    <location>
        <position position="261"/>
    </location>
</feature>
<dbReference type="Pfam" id="PF02618">
    <property type="entry name" value="YceG"/>
    <property type="match status" value="1"/>
</dbReference>
<comment type="caution">
    <text evidence="8">The sequence shown here is derived from an EMBL/GenBank/DDBJ whole genome shotgun (WGS) entry which is preliminary data.</text>
</comment>
<protein>
    <recommendedName>
        <fullName evidence="7">Endolytic murein transglycosylase</fullName>
        <ecNumber evidence="7">4.2.2.29</ecNumber>
    </recommendedName>
    <alternativeName>
        <fullName evidence="7">Peptidoglycan lytic transglycosylase</fullName>
    </alternativeName>
    <alternativeName>
        <fullName evidence="7">Peptidoglycan polymerization terminase</fullName>
    </alternativeName>
</protein>
<dbReference type="NCBIfam" id="TIGR00247">
    <property type="entry name" value="endolytic transglycosylase MltG"/>
    <property type="match status" value="1"/>
</dbReference>
<dbReference type="RefSeq" id="WP_190999092.1">
    <property type="nucleotide sequence ID" value="NZ_JACXSI010000037.1"/>
</dbReference>
<reference evidence="8" key="1">
    <citation type="submission" date="2020-09" db="EMBL/GenBank/DDBJ databases">
        <title>Bacillus faecalis sp. nov., a moderately halophilic bacterium isolated from cow faeces.</title>
        <authorList>
            <person name="Jiang L."/>
            <person name="Lee J."/>
        </authorList>
    </citation>
    <scope>NUCLEOTIDE SEQUENCE</scope>
    <source>
        <strain evidence="8">AGMB 02131</strain>
    </source>
</reference>
<dbReference type="PANTHER" id="PTHR30518:SF2">
    <property type="entry name" value="ENDOLYTIC MUREIN TRANSGLYCOSYLASE"/>
    <property type="match status" value="1"/>
</dbReference>
<proteinExistence type="inferred from homology"/>
<dbReference type="InterPro" id="IPR003770">
    <property type="entry name" value="MLTG-like"/>
</dbReference>
<dbReference type="AlphaFoldDB" id="A0A927HC20"/>
<keyword evidence="1 7" id="KW-1003">Cell membrane</keyword>
<dbReference type="GO" id="GO:0009252">
    <property type="term" value="P:peptidoglycan biosynthetic process"/>
    <property type="evidence" value="ECO:0007669"/>
    <property type="project" value="UniProtKB-UniRule"/>
</dbReference>
<evidence type="ECO:0000313" key="9">
    <source>
        <dbReference type="Proteomes" id="UP000602076"/>
    </source>
</evidence>
<feature type="transmembrane region" description="Helical" evidence="7">
    <location>
        <begin position="29"/>
        <end position="52"/>
    </location>
</feature>
<dbReference type="GO" id="GO:0071555">
    <property type="term" value="P:cell wall organization"/>
    <property type="evidence" value="ECO:0007669"/>
    <property type="project" value="UniProtKB-KW"/>
</dbReference>
<dbReference type="EMBL" id="JACXSI010000037">
    <property type="protein sequence ID" value="MBD3109554.1"/>
    <property type="molecule type" value="Genomic_DNA"/>
</dbReference>
<keyword evidence="6 7" id="KW-0961">Cell wall biogenesis/degradation</keyword>
<keyword evidence="3 7" id="KW-1133">Transmembrane helix</keyword>
<evidence type="ECO:0000256" key="6">
    <source>
        <dbReference type="ARBA" id="ARBA00023316"/>
    </source>
</evidence>
<comment type="subcellular location">
    <subcellularLocation>
        <location evidence="7">Cell membrane</location>
        <topology evidence="7">Single-pass membrane protein</topology>
    </subcellularLocation>
</comment>
<keyword evidence="2 7" id="KW-0812">Transmembrane</keyword>
<evidence type="ECO:0000256" key="7">
    <source>
        <dbReference type="HAMAP-Rule" id="MF_02065"/>
    </source>
</evidence>
<evidence type="ECO:0000256" key="3">
    <source>
        <dbReference type="ARBA" id="ARBA00022989"/>
    </source>
</evidence>
<accession>A0A927HC20</accession>
<organism evidence="8 9">
    <name type="scientific">Peribacillus faecalis</name>
    <dbReference type="NCBI Taxonomy" id="2772559"/>
    <lineage>
        <taxon>Bacteria</taxon>
        <taxon>Bacillati</taxon>
        <taxon>Bacillota</taxon>
        <taxon>Bacilli</taxon>
        <taxon>Bacillales</taxon>
        <taxon>Bacillaceae</taxon>
        <taxon>Peribacillus</taxon>
    </lineage>
</organism>
<dbReference type="GO" id="GO:0008932">
    <property type="term" value="F:lytic endotransglycosylase activity"/>
    <property type="evidence" value="ECO:0007669"/>
    <property type="project" value="UniProtKB-UniRule"/>
</dbReference>
<dbReference type="GO" id="GO:0005886">
    <property type="term" value="C:plasma membrane"/>
    <property type="evidence" value="ECO:0007669"/>
    <property type="project" value="UniProtKB-SubCell"/>
</dbReference>
<comment type="catalytic activity">
    <reaction evidence="7">
        <text>a peptidoglycan chain = a peptidoglycan chain with N-acetyl-1,6-anhydromuramyl-[peptide] at the reducing end + a peptidoglycan chain with N-acetylglucosamine at the non-reducing end.</text>
        <dbReference type="EC" id="4.2.2.29"/>
    </reaction>
</comment>
<keyword evidence="4 7" id="KW-0472">Membrane</keyword>
<evidence type="ECO:0000313" key="8">
    <source>
        <dbReference type="EMBL" id="MBD3109554.1"/>
    </source>
</evidence>
<dbReference type="EC" id="4.2.2.29" evidence="7"/>
<dbReference type="Proteomes" id="UP000602076">
    <property type="component" value="Unassembled WGS sequence"/>
</dbReference>
<dbReference type="Gene3D" id="3.30.160.60">
    <property type="entry name" value="Classic Zinc Finger"/>
    <property type="match status" value="1"/>
</dbReference>
<name>A0A927HC20_9BACI</name>
<dbReference type="PANTHER" id="PTHR30518">
    <property type="entry name" value="ENDOLYTIC MUREIN TRANSGLYCOSYLASE"/>
    <property type="match status" value="1"/>
</dbReference>
<sequence length="375" mass="42444">MFGKNSNKKEIMIQKLAERQGEAQTVRKIVFFTTIAIAIIIAIVAIAGFVYVNSALKPVDSSNNKPITVEIPIGSSTSKIASILEENNVIKNASIFKYYVKFQNESNFQAGTYELTQSMELSEIIETIKTGKLYQEAVLKLTIPEGLQLKQIASLIADKTNQDADEIFNSMNDKELIKKMQLQFPDLLTDEIWASDIKYPLEGYLFPATYEYYTETPSIETIVTDMLSQTNKMVEKYRALMEEKEMTPHTLLTMASLIEEEATQQTDRKMIASVFYNRLESGWPLQTDPTVAYALGEHLKRTYYSDLEVDDPYNTYQNKGLTPGPIANSGESSIVAALEPENSEYMYFLANKEGKVFFSKTLDEHNALVKEHITN</sequence>
<keyword evidence="5 7" id="KW-0456">Lyase</keyword>
<evidence type="ECO:0000256" key="4">
    <source>
        <dbReference type="ARBA" id="ARBA00023136"/>
    </source>
</evidence>
<dbReference type="Gene3D" id="3.30.1490.480">
    <property type="entry name" value="Endolytic murein transglycosylase"/>
    <property type="match status" value="1"/>
</dbReference>
<comment type="function">
    <text evidence="7">Functions as a peptidoglycan terminase that cleaves nascent peptidoglycan strands endolytically to terminate their elongation.</text>
</comment>
<keyword evidence="9" id="KW-1185">Reference proteome</keyword>
<comment type="similarity">
    <text evidence="7">Belongs to the transglycosylase MltG family.</text>
</comment>
<evidence type="ECO:0000256" key="5">
    <source>
        <dbReference type="ARBA" id="ARBA00023239"/>
    </source>
</evidence>
<dbReference type="CDD" id="cd08010">
    <property type="entry name" value="MltG_like"/>
    <property type="match status" value="1"/>
</dbReference>